<evidence type="ECO:0000313" key="2">
    <source>
        <dbReference type="EMBL" id="ROQ93272.1"/>
    </source>
</evidence>
<proteinExistence type="predicted"/>
<dbReference type="RefSeq" id="WP_123289796.1">
    <property type="nucleotide sequence ID" value="NZ_RJVA01000011.1"/>
</dbReference>
<organism evidence="2 3">
    <name type="scientific">Desulfosoma caldarium</name>
    <dbReference type="NCBI Taxonomy" id="610254"/>
    <lineage>
        <taxon>Bacteria</taxon>
        <taxon>Pseudomonadati</taxon>
        <taxon>Thermodesulfobacteriota</taxon>
        <taxon>Syntrophobacteria</taxon>
        <taxon>Syntrophobacterales</taxon>
        <taxon>Syntrophobacteraceae</taxon>
        <taxon>Desulfosoma</taxon>
    </lineage>
</organism>
<feature type="compositionally biased region" description="Basic and acidic residues" evidence="1">
    <location>
        <begin position="45"/>
        <end position="59"/>
    </location>
</feature>
<dbReference type="Proteomes" id="UP000276223">
    <property type="component" value="Unassembled WGS sequence"/>
</dbReference>
<protein>
    <submittedName>
        <fullName evidence="2">Uncharacterized protein</fullName>
    </submittedName>
</protein>
<gene>
    <name evidence="2" type="ORF">EDC27_1283</name>
</gene>
<sequence>MKKPRSRKVRLDLGEGGARRDLNSAILNHFIPFTGTVQARPKSQSHPERSFDSFKDRPKPPCPASPQPAEKRTQCSSGKSTCAGNALNKGSEALQREIAARFDAVDKRFEVVAKHCEAMDKHLTRLHWTMG</sequence>
<feature type="region of interest" description="Disordered" evidence="1">
    <location>
        <begin position="37"/>
        <end position="81"/>
    </location>
</feature>
<keyword evidence="3" id="KW-1185">Reference proteome</keyword>
<comment type="caution">
    <text evidence="2">The sequence shown here is derived from an EMBL/GenBank/DDBJ whole genome shotgun (WGS) entry which is preliminary data.</text>
</comment>
<dbReference type="EMBL" id="RJVA01000011">
    <property type="protein sequence ID" value="ROQ93272.1"/>
    <property type="molecule type" value="Genomic_DNA"/>
</dbReference>
<evidence type="ECO:0000256" key="1">
    <source>
        <dbReference type="SAM" id="MobiDB-lite"/>
    </source>
</evidence>
<name>A0A3N1UQ68_9BACT</name>
<accession>A0A3N1UQ68</accession>
<evidence type="ECO:0000313" key="3">
    <source>
        <dbReference type="Proteomes" id="UP000276223"/>
    </source>
</evidence>
<reference evidence="2 3" key="1">
    <citation type="submission" date="2018-11" db="EMBL/GenBank/DDBJ databases">
        <title>Genomic Encyclopedia of Type Strains, Phase IV (KMG-IV): sequencing the most valuable type-strain genomes for metagenomic binning, comparative biology and taxonomic classification.</title>
        <authorList>
            <person name="Goeker M."/>
        </authorList>
    </citation>
    <scope>NUCLEOTIDE SEQUENCE [LARGE SCALE GENOMIC DNA]</scope>
    <source>
        <strain evidence="2 3">DSM 22027</strain>
    </source>
</reference>
<dbReference type="AlphaFoldDB" id="A0A3N1UQ68"/>